<organism evidence="1 2">
    <name type="scientific">Daphnia pulex</name>
    <name type="common">Water flea</name>
    <dbReference type="NCBI Taxonomy" id="6669"/>
    <lineage>
        <taxon>Eukaryota</taxon>
        <taxon>Metazoa</taxon>
        <taxon>Ecdysozoa</taxon>
        <taxon>Arthropoda</taxon>
        <taxon>Crustacea</taxon>
        <taxon>Branchiopoda</taxon>
        <taxon>Diplostraca</taxon>
        <taxon>Cladocera</taxon>
        <taxon>Anomopoda</taxon>
        <taxon>Daphniidae</taxon>
        <taxon>Daphnia</taxon>
    </lineage>
</organism>
<dbReference type="EMBL" id="GL732667">
    <property type="protein sequence ID" value="EFX67837.1"/>
    <property type="molecule type" value="Genomic_DNA"/>
</dbReference>
<dbReference type="InParanoid" id="E9HK79"/>
<protein>
    <submittedName>
        <fullName evidence="1">Uncharacterized protein</fullName>
    </submittedName>
</protein>
<accession>E9HK79</accession>
<keyword evidence="2" id="KW-1185">Reference proteome</keyword>
<gene>
    <name evidence="1" type="ORF">DAPPUDRAFT_260961</name>
</gene>
<sequence length="171" mass="18841">MEKGSYTQFNLQTRRPVCISFTLEGRGKHCTQPQQRQPKEGKAINYGVFLLLGVESLTVGSTTGVPMSPGPVYGNAEETSRRWILSSFTVVTGLRRMLPLSWCERNSVESRPTPRLVINVDHRIVVNPLSATPLFSPARAALVGLVVYKPRGRRVAKPKICRKAPVSGNAP</sequence>
<proteinExistence type="predicted"/>
<dbReference type="KEGG" id="dpx:DAPPUDRAFT_260961"/>
<dbReference type="HOGENOM" id="CLU_108642_0_0_1"/>
<dbReference type="PhylomeDB" id="E9HK79"/>
<evidence type="ECO:0000313" key="1">
    <source>
        <dbReference type="EMBL" id="EFX67837.1"/>
    </source>
</evidence>
<reference evidence="1 2" key="1">
    <citation type="journal article" date="2011" name="Science">
        <title>The ecoresponsive genome of Daphnia pulex.</title>
        <authorList>
            <person name="Colbourne J.K."/>
            <person name="Pfrender M.E."/>
            <person name="Gilbert D."/>
            <person name="Thomas W.K."/>
            <person name="Tucker A."/>
            <person name="Oakley T.H."/>
            <person name="Tokishita S."/>
            <person name="Aerts A."/>
            <person name="Arnold G.J."/>
            <person name="Basu M.K."/>
            <person name="Bauer D.J."/>
            <person name="Caceres C.E."/>
            <person name="Carmel L."/>
            <person name="Casola C."/>
            <person name="Choi J.H."/>
            <person name="Detter J.C."/>
            <person name="Dong Q."/>
            <person name="Dusheyko S."/>
            <person name="Eads B.D."/>
            <person name="Frohlich T."/>
            <person name="Geiler-Samerotte K.A."/>
            <person name="Gerlach D."/>
            <person name="Hatcher P."/>
            <person name="Jogdeo S."/>
            <person name="Krijgsveld J."/>
            <person name="Kriventseva E.V."/>
            <person name="Kultz D."/>
            <person name="Laforsch C."/>
            <person name="Lindquist E."/>
            <person name="Lopez J."/>
            <person name="Manak J.R."/>
            <person name="Muller J."/>
            <person name="Pangilinan J."/>
            <person name="Patwardhan R.P."/>
            <person name="Pitluck S."/>
            <person name="Pritham E.J."/>
            <person name="Rechtsteiner A."/>
            <person name="Rho M."/>
            <person name="Rogozin I.B."/>
            <person name="Sakarya O."/>
            <person name="Salamov A."/>
            <person name="Schaack S."/>
            <person name="Shapiro H."/>
            <person name="Shiga Y."/>
            <person name="Skalitzky C."/>
            <person name="Smith Z."/>
            <person name="Souvorov A."/>
            <person name="Sung W."/>
            <person name="Tang Z."/>
            <person name="Tsuchiya D."/>
            <person name="Tu H."/>
            <person name="Vos H."/>
            <person name="Wang M."/>
            <person name="Wolf Y.I."/>
            <person name="Yamagata H."/>
            <person name="Yamada T."/>
            <person name="Ye Y."/>
            <person name="Shaw J.R."/>
            <person name="Andrews J."/>
            <person name="Crease T.J."/>
            <person name="Tang H."/>
            <person name="Lucas S.M."/>
            <person name="Robertson H.M."/>
            <person name="Bork P."/>
            <person name="Koonin E.V."/>
            <person name="Zdobnov E.M."/>
            <person name="Grigoriev I.V."/>
            <person name="Lynch M."/>
            <person name="Boore J.L."/>
        </authorList>
    </citation>
    <scope>NUCLEOTIDE SEQUENCE [LARGE SCALE GENOMIC DNA]</scope>
</reference>
<dbReference type="Proteomes" id="UP000000305">
    <property type="component" value="Unassembled WGS sequence"/>
</dbReference>
<evidence type="ECO:0000313" key="2">
    <source>
        <dbReference type="Proteomes" id="UP000000305"/>
    </source>
</evidence>
<name>E9HK79_DAPPU</name>
<dbReference type="AlphaFoldDB" id="E9HK79"/>